<dbReference type="GO" id="GO:0019843">
    <property type="term" value="F:rRNA binding"/>
    <property type="evidence" value="ECO:0007669"/>
    <property type="project" value="TreeGrafter"/>
</dbReference>
<dbReference type="HAMAP" id="MF_00367">
    <property type="entry name" value="GTPase_Era"/>
    <property type="match status" value="1"/>
</dbReference>
<feature type="compositionally biased region" description="Pro residues" evidence="5">
    <location>
        <begin position="1"/>
        <end position="10"/>
    </location>
</feature>
<dbReference type="GO" id="GO:0000028">
    <property type="term" value="P:ribosomal small subunit assembly"/>
    <property type="evidence" value="ECO:0007669"/>
    <property type="project" value="TreeGrafter"/>
</dbReference>
<dbReference type="PANTHER" id="PTHR42698">
    <property type="entry name" value="GTPASE ERA"/>
    <property type="match status" value="1"/>
</dbReference>
<dbReference type="Pfam" id="PF01926">
    <property type="entry name" value="MMR_HSR1"/>
    <property type="match status" value="1"/>
</dbReference>
<evidence type="ECO:0000256" key="2">
    <source>
        <dbReference type="ARBA" id="ARBA00022741"/>
    </source>
</evidence>
<evidence type="ECO:0000313" key="9">
    <source>
        <dbReference type="EMBL" id="CAB4902737.1"/>
    </source>
</evidence>
<dbReference type="InterPro" id="IPR009019">
    <property type="entry name" value="KH_sf_prok-type"/>
</dbReference>
<dbReference type="GO" id="GO:0043024">
    <property type="term" value="F:ribosomal small subunit binding"/>
    <property type="evidence" value="ECO:0007669"/>
    <property type="project" value="TreeGrafter"/>
</dbReference>
<feature type="region of interest" description="Disordered" evidence="5">
    <location>
        <begin position="1"/>
        <end position="69"/>
    </location>
</feature>
<dbReference type="InterPro" id="IPR005225">
    <property type="entry name" value="Small_GTP-bd"/>
</dbReference>
<dbReference type="InterPro" id="IPR005662">
    <property type="entry name" value="GTPase_Era-like"/>
</dbReference>
<keyword evidence="2" id="KW-0547">Nucleotide-binding</keyword>
<dbReference type="CDD" id="cd22534">
    <property type="entry name" value="KH-II_Era"/>
    <property type="match status" value="1"/>
</dbReference>
<dbReference type="InterPro" id="IPR015946">
    <property type="entry name" value="KH_dom-like_a/b"/>
</dbReference>
<feature type="compositionally biased region" description="Low complexity" evidence="5">
    <location>
        <begin position="12"/>
        <end position="48"/>
    </location>
</feature>
<dbReference type="InterPro" id="IPR027417">
    <property type="entry name" value="P-loop_NTPase"/>
</dbReference>
<dbReference type="GO" id="GO:0005829">
    <property type="term" value="C:cytosol"/>
    <property type="evidence" value="ECO:0007669"/>
    <property type="project" value="TreeGrafter"/>
</dbReference>
<organism evidence="8">
    <name type="scientific">freshwater metagenome</name>
    <dbReference type="NCBI Taxonomy" id="449393"/>
    <lineage>
        <taxon>unclassified sequences</taxon>
        <taxon>metagenomes</taxon>
        <taxon>ecological metagenomes</taxon>
    </lineage>
</organism>
<dbReference type="NCBIfam" id="TIGR00231">
    <property type="entry name" value="small_GTP"/>
    <property type="match status" value="1"/>
</dbReference>
<evidence type="ECO:0000259" key="7">
    <source>
        <dbReference type="PROSITE" id="PS51713"/>
    </source>
</evidence>
<dbReference type="InterPro" id="IPR006073">
    <property type="entry name" value="GTP-bd"/>
</dbReference>
<dbReference type="SUPFAM" id="SSF54814">
    <property type="entry name" value="Prokaryotic type KH domain (KH-domain type II)"/>
    <property type="match status" value="1"/>
</dbReference>
<feature type="domain" description="Era-type G" evidence="7">
    <location>
        <begin position="95"/>
        <end position="258"/>
    </location>
</feature>
<accession>A0A6J6U4D9</accession>
<dbReference type="InterPro" id="IPR004044">
    <property type="entry name" value="KH_dom_type_2"/>
</dbReference>
<dbReference type="PROSITE" id="PS51713">
    <property type="entry name" value="G_ERA"/>
    <property type="match status" value="1"/>
</dbReference>
<dbReference type="SUPFAM" id="SSF52540">
    <property type="entry name" value="P-loop containing nucleoside triphosphate hydrolases"/>
    <property type="match status" value="1"/>
</dbReference>
<reference evidence="8" key="1">
    <citation type="submission" date="2020-05" db="EMBL/GenBank/DDBJ databases">
        <authorList>
            <person name="Chiriac C."/>
            <person name="Salcher M."/>
            <person name="Ghai R."/>
            <person name="Kavagutti S V."/>
        </authorList>
    </citation>
    <scope>NUCLEOTIDE SEQUENCE</scope>
</reference>
<dbReference type="PROSITE" id="PS50823">
    <property type="entry name" value="KH_TYPE_2"/>
    <property type="match status" value="1"/>
</dbReference>
<proteinExistence type="inferred from homology"/>
<dbReference type="NCBIfam" id="NF000908">
    <property type="entry name" value="PRK00089.1"/>
    <property type="match status" value="1"/>
</dbReference>
<evidence type="ECO:0000256" key="3">
    <source>
        <dbReference type="ARBA" id="ARBA00022884"/>
    </source>
</evidence>
<dbReference type="EMBL" id="CAEZYU010000103">
    <property type="protein sequence ID" value="CAB4754751.1"/>
    <property type="molecule type" value="Genomic_DNA"/>
</dbReference>
<sequence>MTEPSSPEPGSPEHASAESGSPEPSSSEPGSPESGSPESGSPESGSPEPANPERESASVPALSAPGLGGSASERLERMLAAAGMGAEAEVPEGFRSGFVTFVGRPNVGKSTLVNQILGQKISIVSDKPQTTRHQIRGVLSRPESQIVFVDTPGIHRPRTLMGERLNDTATSSLEGIDVACLLIEANAAMGPGDRYIAERMPKNSVLVLNKTDAANAERIMSQLSKAAAFEFAEYFPISAKTGDGVDALVDYLASRLPVGPRWYPEGEVTDAPEPFRVAELVREQLLAVTREELPHSIATRVSEWEWPRIRVEIIVERDSQKGIVIGKGGSVLKEVGIRVRRQLPPGAFIELHVTVDKDWQSKAQSLERLGY</sequence>
<evidence type="ECO:0000256" key="1">
    <source>
        <dbReference type="ARBA" id="ARBA00007921"/>
    </source>
</evidence>
<dbReference type="CDD" id="cd04163">
    <property type="entry name" value="Era"/>
    <property type="match status" value="1"/>
</dbReference>
<dbReference type="Gene3D" id="3.30.300.20">
    <property type="match status" value="1"/>
</dbReference>
<dbReference type="InterPro" id="IPR030388">
    <property type="entry name" value="G_ERA_dom"/>
</dbReference>
<dbReference type="AlphaFoldDB" id="A0A6J6U4D9"/>
<name>A0A6J6U4D9_9ZZZZ</name>
<protein>
    <submittedName>
        <fullName evidence="8">Unannotated protein</fullName>
    </submittedName>
</protein>
<dbReference type="Pfam" id="PF07650">
    <property type="entry name" value="KH_2"/>
    <property type="match status" value="1"/>
</dbReference>
<evidence type="ECO:0000313" key="8">
    <source>
        <dbReference type="EMBL" id="CAB4754751.1"/>
    </source>
</evidence>
<dbReference type="GO" id="GO:0005525">
    <property type="term" value="F:GTP binding"/>
    <property type="evidence" value="ECO:0007669"/>
    <property type="project" value="UniProtKB-KW"/>
</dbReference>
<feature type="domain" description="KH type-2" evidence="6">
    <location>
        <begin position="289"/>
        <end position="357"/>
    </location>
</feature>
<keyword evidence="3" id="KW-0694">RNA-binding</keyword>
<dbReference type="Gene3D" id="3.40.50.300">
    <property type="entry name" value="P-loop containing nucleotide triphosphate hydrolases"/>
    <property type="match status" value="1"/>
</dbReference>
<comment type="similarity">
    <text evidence="1">Belongs to the TRAFAC class TrmE-Era-EngA-EngB-Septin-like GTPase superfamily. Era GTPase family.</text>
</comment>
<keyword evidence="4" id="KW-0342">GTP-binding</keyword>
<dbReference type="EMBL" id="CAFBMG010000062">
    <property type="protein sequence ID" value="CAB4902737.1"/>
    <property type="molecule type" value="Genomic_DNA"/>
</dbReference>
<dbReference type="NCBIfam" id="TIGR00436">
    <property type="entry name" value="era"/>
    <property type="match status" value="1"/>
</dbReference>
<evidence type="ECO:0000256" key="4">
    <source>
        <dbReference type="ARBA" id="ARBA00023134"/>
    </source>
</evidence>
<dbReference type="PANTHER" id="PTHR42698:SF1">
    <property type="entry name" value="GTPASE ERA, MITOCHONDRIAL"/>
    <property type="match status" value="1"/>
</dbReference>
<gene>
    <name evidence="8" type="ORF">UFOPK2766_01854</name>
    <name evidence="9" type="ORF">UFOPK3519_00923</name>
</gene>
<evidence type="ECO:0000256" key="5">
    <source>
        <dbReference type="SAM" id="MobiDB-lite"/>
    </source>
</evidence>
<evidence type="ECO:0000259" key="6">
    <source>
        <dbReference type="PROSITE" id="PS50823"/>
    </source>
</evidence>